<evidence type="ECO:0000256" key="3">
    <source>
        <dbReference type="ARBA" id="ARBA00023004"/>
    </source>
</evidence>
<dbReference type="RefSeq" id="WP_013168214.1">
    <property type="nucleotide sequence ID" value="NC_014217.1"/>
</dbReference>
<dbReference type="InterPro" id="IPR050884">
    <property type="entry name" value="CNP_phosphodiesterase-III"/>
</dbReference>
<dbReference type="eggNOG" id="COG1409">
    <property type="taxonomic scope" value="Bacteria"/>
</dbReference>
<evidence type="ECO:0000313" key="6">
    <source>
        <dbReference type="EMBL" id="ADH90713.1"/>
    </source>
</evidence>
<evidence type="ECO:0000259" key="5">
    <source>
        <dbReference type="Pfam" id="PF00149"/>
    </source>
</evidence>
<dbReference type="KEGG" id="sno:Snov_3439"/>
<dbReference type="Pfam" id="PF00149">
    <property type="entry name" value="Metallophos"/>
    <property type="match status" value="1"/>
</dbReference>
<reference evidence="6 7" key="1">
    <citation type="journal article" date="2012" name="Stand. Genomic Sci.">
        <title>Complete genome sequence of the facultatively chemolithoautotrophic and methylotrophic alpha Proteobacterium Starkeya novella type strain (ATCC 8093(T)).</title>
        <authorList>
            <person name="Kappler U."/>
            <person name="Davenport K."/>
            <person name="Beatson S."/>
            <person name="Lucas S."/>
            <person name="Lapidus A."/>
            <person name="Copeland A."/>
            <person name="Berry K.W."/>
            <person name="Glavina Del Rio T."/>
            <person name="Hammon N."/>
            <person name="Dalin E."/>
            <person name="Tice H."/>
            <person name="Pitluck S."/>
            <person name="Richardson P."/>
            <person name="Bruce D."/>
            <person name="Goodwin L.A."/>
            <person name="Han C."/>
            <person name="Tapia R."/>
            <person name="Detter J.C."/>
            <person name="Chang Y.J."/>
            <person name="Jeffries C.D."/>
            <person name="Land M."/>
            <person name="Hauser L."/>
            <person name="Kyrpides N.C."/>
            <person name="Goker M."/>
            <person name="Ivanova N."/>
            <person name="Klenk H.P."/>
            <person name="Woyke T."/>
        </authorList>
    </citation>
    <scope>NUCLEOTIDE SEQUENCE [LARGE SCALE GENOMIC DNA]</scope>
    <source>
        <strain evidence="7">ATCC 8093 / DSM 506 / JCM 20403 / CCM 1077 / IAM 12100 / NBRC 12443 / NCIMB 10456</strain>
    </source>
</reference>
<organism evidence="6 7">
    <name type="scientific">Ancylobacter novellus (strain ATCC 8093 / DSM 506 / JCM 20403 / CCM 1077 / IAM 12100 / NBRC 12443 / NCIMB 10456)</name>
    <name type="common">Starkeya novella</name>
    <dbReference type="NCBI Taxonomy" id="639283"/>
    <lineage>
        <taxon>Bacteria</taxon>
        <taxon>Pseudomonadati</taxon>
        <taxon>Pseudomonadota</taxon>
        <taxon>Alphaproteobacteria</taxon>
        <taxon>Hyphomicrobiales</taxon>
        <taxon>Xanthobacteraceae</taxon>
        <taxon>Ancylobacter</taxon>
    </lineage>
</organism>
<dbReference type="HOGENOM" id="CLU_063034_0_0_5"/>
<evidence type="ECO:0000256" key="1">
    <source>
        <dbReference type="ARBA" id="ARBA00022723"/>
    </source>
</evidence>
<dbReference type="Gene3D" id="3.60.21.10">
    <property type="match status" value="1"/>
</dbReference>
<dbReference type="GO" id="GO:0016787">
    <property type="term" value="F:hydrolase activity"/>
    <property type="evidence" value="ECO:0007669"/>
    <property type="project" value="UniProtKB-KW"/>
</dbReference>
<dbReference type="GO" id="GO:0046872">
    <property type="term" value="F:metal ion binding"/>
    <property type="evidence" value="ECO:0007669"/>
    <property type="project" value="UniProtKB-KW"/>
</dbReference>
<keyword evidence="2" id="KW-0378">Hydrolase</keyword>
<dbReference type="STRING" id="639283.Snov_3439"/>
<name>D7A9F1_ANCN5</name>
<dbReference type="InterPro" id="IPR029052">
    <property type="entry name" value="Metallo-depent_PP-like"/>
</dbReference>
<dbReference type="Proteomes" id="UP000006633">
    <property type="component" value="Chromosome"/>
</dbReference>
<accession>D7A9F1</accession>
<gene>
    <name evidence="6" type="ordered locus">Snov_3439</name>
</gene>
<keyword evidence="3" id="KW-0408">Iron</keyword>
<dbReference type="PANTHER" id="PTHR42988">
    <property type="entry name" value="PHOSPHOHYDROLASE"/>
    <property type="match status" value="1"/>
</dbReference>
<keyword evidence="7" id="KW-1185">Reference proteome</keyword>
<evidence type="ECO:0000256" key="4">
    <source>
        <dbReference type="ARBA" id="ARBA00025742"/>
    </source>
</evidence>
<dbReference type="EMBL" id="CP002026">
    <property type="protein sequence ID" value="ADH90713.1"/>
    <property type="molecule type" value="Genomic_DNA"/>
</dbReference>
<comment type="similarity">
    <text evidence="4">Belongs to the cyclic nucleotide phosphodiesterase class-III family.</text>
</comment>
<dbReference type="PANTHER" id="PTHR42988:SF2">
    <property type="entry name" value="CYCLIC NUCLEOTIDE PHOSPHODIESTERASE CBUA0032-RELATED"/>
    <property type="match status" value="1"/>
</dbReference>
<feature type="domain" description="Calcineurin-like phosphoesterase" evidence="5">
    <location>
        <begin position="1"/>
        <end position="195"/>
    </location>
</feature>
<dbReference type="SUPFAM" id="SSF56300">
    <property type="entry name" value="Metallo-dependent phosphatases"/>
    <property type="match status" value="1"/>
</dbReference>
<dbReference type="InterPro" id="IPR004843">
    <property type="entry name" value="Calcineurin-like_PHP"/>
</dbReference>
<proteinExistence type="inferred from homology"/>
<dbReference type="AlphaFoldDB" id="D7A9F1"/>
<evidence type="ECO:0000256" key="2">
    <source>
        <dbReference type="ARBA" id="ARBA00022801"/>
    </source>
</evidence>
<keyword evidence="1" id="KW-0479">Metal-binding</keyword>
<dbReference type="OrthoDB" id="651281at2"/>
<evidence type="ECO:0000313" key="7">
    <source>
        <dbReference type="Proteomes" id="UP000006633"/>
    </source>
</evidence>
<sequence length="270" mass="30258">MRIVHLSDLHFGRHDERLAEGLAEEVTRQAPDLVVVSGDFTQVGSVAEFMSARRFIDQLAAPVFAVPGNHDVPAWNLPLRLVDPYRRYRRHIHPEPEPFLNLEGIALAGIKTSRRLRAGLDWSHGSISHGQLERLEARLSGVHKDKLRIVVAHHPLMQPETPMARPMRLVDRADRALATFARLDVRLVLSGHFHMSYVRHHHRVEGERTGPVHAAVAPLLVVQAGSTISTRLRDHRNGYNVIDISDGKIAVAVREWSGSEWAARVSQPAS</sequence>
<protein>
    <submittedName>
        <fullName evidence="6">Metallophosphoesterase</fullName>
    </submittedName>
</protein>